<feature type="region of interest" description="Disordered" evidence="1">
    <location>
        <begin position="79"/>
        <end position="150"/>
    </location>
</feature>
<accession>A0A427YUD3</accession>
<protein>
    <submittedName>
        <fullName evidence="3">Uncharacterized protein</fullName>
    </submittedName>
</protein>
<feature type="region of interest" description="Disordered" evidence="1">
    <location>
        <begin position="172"/>
        <end position="321"/>
    </location>
</feature>
<feature type="compositionally biased region" description="Basic and acidic residues" evidence="1">
    <location>
        <begin position="79"/>
        <end position="90"/>
    </location>
</feature>
<organism evidence="3 4">
    <name type="scientific">Saitozyma podzolica</name>
    <dbReference type="NCBI Taxonomy" id="1890683"/>
    <lineage>
        <taxon>Eukaryota</taxon>
        <taxon>Fungi</taxon>
        <taxon>Dikarya</taxon>
        <taxon>Basidiomycota</taxon>
        <taxon>Agaricomycotina</taxon>
        <taxon>Tremellomycetes</taxon>
        <taxon>Tremellales</taxon>
        <taxon>Trimorphomycetaceae</taxon>
        <taxon>Saitozyma</taxon>
    </lineage>
</organism>
<evidence type="ECO:0000313" key="4">
    <source>
        <dbReference type="Proteomes" id="UP000279259"/>
    </source>
</evidence>
<dbReference type="OrthoDB" id="10424793at2759"/>
<evidence type="ECO:0000313" key="3">
    <source>
        <dbReference type="EMBL" id="RSH94753.1"/>
    </source>
</evidence>
<proteinExistence type="predicted"/>
<evidence type="ECO:0000256" key="1">
    <source>
        <dbReference type="SAM" id="MobiDB-lite"/>
    </source>
</evidence>
<keyword evidence="2" id="KW-0812">Transmembrane</keyword>
<keyword evidence="2" id="KW-1133">Transmembrane helix</keyword>
<feature type="transmembrane region" description="Helical" evidence="2">
    <location>
        <begin position="26"/>
        <end position="50"/>
    </location>
</feature>
<dbReference type="EMBL" id="RSCD01000002">
    <property type="protein sequence ID" value="RSH94753.1"/>
    <property type="molecule type" value="Genomic_DNA"/>
</dbReference>
<feature type="compositionally biased region" description="Low complexity" evidence="1">
    <location>
        <begin position="119"/>
        <end position="138"/>
    </location>
</feature>
<sequence>MTRADLITEAALLDVVSRRNPNPFEAMFIAGFAAGVSCLAMVIINGVLWLHFRPATKAAGKCDAIDLVEDDREVRVEPFTIPDRRDDSDRGSVSNFTNSLRLDLGDSVADTPPSPPTAQAPESPSSSPSLRRSCRSLPYTPTMSSPLRHSFTPPEWRYAMYVPRQQEYMSLPSSPIAPSPRNFANACPPRPSSPPAPAPGSARGPLSLHRPTSPRPLERLRIGQPSHSPLAGPSRPPYPAFPASASTDRSQSSRSTPSSPNKSSQPSLRRASSVSSRSRCRPSLGLAAGRPFPSRPPVRTTSLPVPLPGDGGVDDDDLYDPTVLYSPTTTFRRHTDAGSVIMDETEDIVDLPPLYTDVPGTQTL</sequence>
<gene>
    <name evidence="3" type="ORF">EHS25_004559</name>
</gene>
<feature type="compositionally biased region" description="Pro residues" evidence="1">
    <location>
        <begin position="188"/>
        <end position="198"/>
    </location>
</feature>
<dbReference type="Proteomes" id="UP000279259">
    <property type="component" value="Unassembled WGS sequence"/>
</dbReference>
<keyword evidence="2" id="KW-0472">Membrane</keyword>
<keyword evidence="4" id="KW-1185">Reference proteome</keyword>
<feature type="compositionally biased region" description="Low complexity" evidence="1">
    <location>
        <begin position="242"/>
        <end position="283"/>
    </location>
</feature>
<name>A0A427YUD3_9TREE</name>
<reference evidence="3 4" key="1">
    <citation type="submission" date="2018-11" db="EMBL/GenBank/DDBJ databases">
        <title>Genome sequence of Saitozyma podzolica DSM 27192.</title>
        <authorList>
            <person name="Aliyu H."/>
            <person name="Gorte O."/>
            <person name="Ochsenreither K."/>
        </authorList>
    </citation>
    <scope>NUCLEOTIDE SEQUENCE [LARGE SCALE GENOMIC DNA]</scope>
    <source>
        <strain evidence="3 4">DSM 27192</strain>
    </source>
</reference>
<evidence type="ECO:0000256" key="2">
    <source>
        <dbReference type="SAM" id="Phobius"/>
    </source>
</evidence>
<comment type="caution">
    <text evidence="3">The sequence shown here is derived from an EMBL/GenBank/DDBJ whole genome shotgun (WGS) entry which is preliminary data.</text>
</comment>
<dbReference type="AlphaFoldDB" id="A0A427YUD3"/>